<sequence>MIIVAWNCRGIARRGFQSNIRHLFKEHLPQILILTETKTSPKNTARIMKKTPFEKYVLAEPYGLAGGIIVMWNPDFINFQMIGRDLHTIHGIVEVNTSPPFSFCLSAVYASTKYKSRLETWHDLIDMSKQITVPWVVMGDFNEVTCQSEKLGGNLIKQHRADRYSDAMNECGLVDAGCVGSREASDHNPIKLITENTGLQNHGHQNVFKMEPLWYAEPGFSTMVDENLNADNFDLVSKLNNISKTMSSWVKDNIGNIFKKRKVLCARIMGIQRALEHKPTNKHLLDLNEDLSNELGLIYEQEEAFWMARARTSWIENGDKNTSYFQKSVIIRRRRNKITSLRSEVGQDIQGKDLVPHIVSYFTTLFTSEQTIPPCENHHYSNEISIDHATNIEEVGRATKTFPQSINDTTICIIPKTALPETIKQFRPISLCNASYKIVSKILVNRIRPLLKDIISPNQNSFLPGRGCEVNYIAASEILHSMKTKKGKSGWFALKIDLEKAYDRLEWNFIRFCLARKGFDRNSTDLILNCIASPATSIIVNGKPSPSFKTTRGIRQGDPISPYVFIICMEYLADMISEAASKENWKPFYLKRNGIPITHLMFADDLRLFGDTSAKTLSGMKEVLRNFWDCSGQKMNNSKSKIYFSKHTPQNQKDLFCNTLEVQPSPDLGTYLGFPLTDKRPTKNQTLDICRKIKNKLASWKAKCLSKAGRLVLIKSTLTTIANYSMQILYLPKKTLQTIDQACANFLWDSEPQKKKTHLVAWLKACGPLEVGGLSVRSAVMMNKVLMTKLCWKFNTGKNLASSLIKEKYVDNRPYPAPFSKGSHIWQNVGKGWNMYKDLTAWCIGDGTQINLWLDNWTEKGSLRSIIQGPLTRDEFAHTVSDIRRMVASSCLYLYYDVGSSRH</sequence>
<dbReference type="InterPro" id="IPR036691">
    <property type="entry name" value="Endo/exonu/phosph_ase_sf"/>
</dbReference>
<proteinExistence type="predicted"/>
<accession>A0ABM3R448</accession>
<dbReference type="GeneID" id="130465600"/>
<evidence type="ECO:0000313" key="3">
    <source>
        <dbReference type="RefSeq" id="XP_056690403.1"/>
    </source>
</evidence>
<reference evidence="2" key="1">
    <citation type="journal article" date="2021" name="Nat. Commun.">
        <title>Genomic analyses provide insights into spinach domestication and the genetic basis of agronomic traits.</title>
        <authorList>
            <person name="Cai X."/>
            <person name="Sun X."/>
            <person name="Xu C."/>
            <person name="Sun H."/>
            <person name="Wang X."/>
            <person name="Ge C."/>
            <person name="Zhang Z."/>
            <person name="Wang Q."/>
            <person name="Fei Z."/>
            <person name="Jiao C."/>
            <person name="Wang Q."/>
        </authorList>
    </citation>
    <scope>NUCLEOTIDE SEQUENCE [LARGE SCALE GENOMIC DNA]</scope>
    <source>
        <strain evidence="2">cv. Varoflay</strain>
    </source>
</reference>
<dbReference type="Pfam" id="PF03372">
    <property type="entry name" value="Exo_endo_phos"/>
    <property type="match status" value="1"/>
</dbReference>
<reference evidence="3" key="2">
    <citation type="submission" date="2025-08" db="UniProtKB">
        <authorList>
            <consortium name="RefSeq"/>
        </authorList>
    </citation>
    <scope>IDENTIFICATION</scope>
    <source>
        <tissue evidence="3">Leaf</tissue>
    </source>
</reference>
<evidence type="ECO:0000259" key="1">
    <source>
        <dbReference type="PROSITE" id="PS50878"/>
    </source>
</evidence>
<name>A0ABM3R448_SPIOL</name>
<dbReference type="Proteomes" id="UP000813463">
    <property type="component" value="Chromosome 1"/>
</dbReference>
<dbReference type="PANTHER" id="PTHR33116">
    <property type="entry name" value="REVERSE TRANSCRIPTASE ZINC-BINDING DOMAIN-CONTAINING PROTEIN-RELATED-RELATED"/>
    <property type="match status" value="1"/>
</dbReference>
<dbReference type="InterPro" id="IPR043502">
    <property type="entry name" value="DNA/RNA_pol_sf"/>
</dbReference>
<dbReference type="RefSeq" id="XP_056690403.1">
    <property type="nucleotide sequence ID" value="XM_056834425.1"/>
</dbReference>
<dbReference type="Pfam" id="PF00078">
    <property type="entry name" value="RVT_1"/>
    <property type="match status" value="1"/>
</dbReference>
<dbReference type="CDD" id="cd01650">
    <property type="entry name" value="RT_nLTR_like"/>
    <property type="match status" value="1"/>
</dbReference>
<dbReference type="InterPro" id="IPR005135">
    <property type="entry name" value="Endo/exonuclease/phosphatase"/>
</dbReference>
<dbReference type="SUPFAM" id="SSF56219">
    <property type="entry name" value="DNase I-like"/>
    <property type="match status" value="1"/>
</dbReference>
<feature type="domain" description="Reverse transcriptase" evidence="1">
    <location>
        <begin position="395"/>
        <end position="676"/>
    </location>
</feature>
<protein>
    <recommendedName>
        <fullName evidence="1">Reverse transcriptase domain-containing protein</fullName>
    </recommendedName>
</protein>
<dbReference type="PANTHER" id="PTHR33116:SF70">
    <property type="entry name" value="NON-LTR RETROELEMENT REVERSE TRANSCRIPTASE-LIKE PROTEIN"/>
    <property type="match status" value="1"/>
</dbReference>
<dbReference type="InterPro" id="IPR000477">
    <property type="entry name" value="RT_dom"/>
</dbReference>
<gene>
    <name evidence="3" type="primary">LOC130465600</name>
</gene>
<dbReference type="Gene3D" id="3.60.10.10">
    <property type="entry name" value="Endonuclease/exonuclease/phosphatase"/>
    <property type="match status" value="1"/>
</dbReference>
<dbReference type="PROSITE" id="PS50878">
    <property type="entry name" value="RT_POL"/>
    <property type="match status" value="1"/>
</dbReference>
<evidence type="ECO:0000313" key="2">
    <source>
        <dbReference type="Proteomes" id="UP000813463"/>
    </source>
</evidence>
<dbReference type="SUPFAM" id="SSF56672">
    <property type="entry name" value="DNA/RNA polymerases"/>
    <property type="match status" value="1"/>
</dbReference>
<organism evidence="2 3">
    <name type="scientific">Spinacia oleracea</name>
    <name type="common">Spinach</name>
    <dbReference type="NCBI Taxonomy" id="3562"/>
    <lineage>
        <taxon>Eukaryota</taxon>
        <taxon>Viridiplantae</taxon>
        <taxon>Streptophyta</taxon>
        <taxon>Embryophyta</taxon>
        <taxon>Tracheophyta</taxon>
        <taxon>Spermatophyta</taxon>
        <taxon>Magnoliopsida</taxon>
        <taxon>eudicotyledons</taxon>
        <taxon>Gunneridae</taxon>
        <taxon>Pentapetalae</taxon>
        <taxon>Caryophyllales</taxon>
        <taxon>Chenopodiaceae</taxon>
        <taxon>Chenopodioideae</taxon>
        <taxon>Anserineae</taxon>
        <taxon>Spinacia</taxon>
    </lineage>
</organism>
<keyword evidence="2" id="KW-1185">Reference proteome</keyword>